<dbReference type="RefSeq" id="WP_071721175.1">
    <property type="nucleotide sequence ID" value="NZ_CBCSHB010000001.1"/>
</dbReference>
<evidence type="ECO:0000256" key="4">
    <source>
        <dbReference type="ARBA" id="ARBA00022840"/>
    </source>
</evidence>
<dbReference type="AlphaFoldDB" id="A0A1J9V8Q8"/>
<accession>A0A1J9V8Q8</accession>
<dbReference type="InterPro" id="IPR001650">
    <property type="entry name" value="Helicase_C-like"/>
</dbReference>
<dbReference type="GO" id="GO:0016787">
    <property type="term" value="F:hydrolase activity"/>
    <property type="evidence" value="ECO:0007669"/>
    <property type="project" value="UniProtKB-KW"/>
</dbReference>
<dbReference type="PANTHER" id="PTHR13710">
    <property type="entry name" value="DNA HELICASE RECQ FAMILY MEMBER"/>
    <property type="match status" value="1"/>
</dbReference>
<dbReference type="CDD" id="cd17920">
    <property type="entry name" value="DEXHc_RecQ"/>
    <property type="match status" value="1"/>
</dbReference>
<dbReference type="SMART" id="SM00487">
    <property type="entry name" value="DEXDc"/>
    <property type="match status" value="1"/>
</dbReference>
<feature type="domain" description="Helicase ATP-binding" evidence="9">
    <location>
        <begin position="24"/>
        <end position="191"/>
    </location>
</feature>
<dbReference type="InterPro" id="IPR004589">
    <property type="entry name" value="DNA_helicase_ATP-dep_RecQ"/>
</dbReference>
<evidence type="ECO:0000259" key="8">
    <source>
        <dbReference type="PROSITE" id="PS50206"/>
    </source>
</evidence>
<dbReference type="SMART" id="SM00490">
    <property type="entry name" value="HELICc"/>
    <property type="match status" value="1"/>
</dbReference>
<dbReference type="InterPro" id="IPR011545">
    <property type="entry name" value="DEAD/DEAH_box_helicase_dom"/>
</dbReference>
<dbReference type="GO" id="GO:0005737">
    <property type="term" value="C:cytoplasm"/>
    <property type="evidence" value="ECO:0007669"/>
    <property type="project" value="TreeGrafter"/>
</dbReference>
<dbReference type="NCBIfam" id="TIGR00614">
    <property type="entry name" value="recQ_fam"/>
    <property type="match status" value="1"/>
</dbReference>
<dbReference type="PROSITE" id="PS50206">
    <property type="entry name" value="RHODANESE_3"/>
    <property type="match status" value="1"/>
</dbReference>
<keyword evidence="4" id="KW-0067">ATP-binding</keyword>
<protein>
    <recommendedName>
        <fullName evidence="6">ATP-dependent DNA helicase RecQ</fullName>
    </recommendedName>
    <alternativeName>
        <fullName evidence="7">DNA 3'-5' helicase RecQ</fullName>
    </alternativeName>
</protein>
<evidence type="ECO:0000256" key="5">
    <source>
        <dbReference type="ARBA" id="ARBA00023125"/>
    </source>
</evidence>
<dbReference type="GO" id="GO:0030894">
    <property type="term" value="C:replisome"/>
    <property type="evidence" value="ECO:0007669"/>
    <property type="project" value="TreeGrafter"/>
</dbReference>
<dbReference type="Proteomes" id="UP000182788">
    <property type="component" value="Unassembled WGS sequence"/>
</dbReference>
<dbReference type="GO" id="GO:0006281">
    <property type="term" value="P:DNA repair"/>
    <property type="evidence" value="ECO:0007669"/>
    <property type="project" value="TreeGrafter"/>
</dbReference>
<dbReference type="PROSITE" id="PS51192">
    <property type="entry name" value="HELICASE_ATP_BIND_1"/>
    <property type="match status" value="1"/>
</dbReference>
<reference evidence="11 12" key="1">
    <citation type="submission" date="2016-06" db="EMBL/GenBank/DDBJ databases">
        <title>First insights into the genetic diversity and population structure of in the Bacillus cereus group bacteria from diverse marine environments.</title>
        <authorList>
            <person name="Liu Y."/>
            <person name="Lai Q."/>
            <person name="Shao Z."/>
        </authorList>
    </citation>
    <scope>NUCLEOTIDE SEQUENCE [LARGE SCALE GENOMIC DNA]</scope>
    <source>
        <strain evidence="11 12">NH24A2</strain>
    </source>
</reference>
<dbReference type="FunFam" id="3.40.50.300:FF:001363">
    <property type="entry name" value="ATP-dependent DNA helicase RecQ"/>
    <property type="match status" value="1"/>
</dbReference>
<comment type="caution">
    <text evidence="11">The sequence shown here is derived from an EMBL/GenBank/DDBJ whole genome shotgun (WGS) entry which is preliminary data.</text>
</comment>
<feature type="domain" description="Helicase C-terminal" evidence="10">
    <location>
        <begin position="218"/>
        <end position="377"/>
    </location>
</feature>
<proteinExistence type="predicted"/>
<dbReference type="GO" id="GO:0003677">
    <property type="term" value="F:DNA binding"/>
    <property type="evidence" value="ECO:0007669"/>
    <property type="project" value="UniProtKB-KW"/>
</dbReference>
<dbReference type="InterPro" id="IPR002464">
    <property type="entry name" value="DNA/RNA_helicase_DEAH_CS"/>
</dbReference>
<evidence type="ECO:0000256" key="6">
    <source>
        <dbReference type="ARBA" id="ARBA00044535"/>
    </source>
</evidence>
<organism evidence="11 12">
    <name type="scientific">Bacillus paramycoides</name>
    <dbReference type="NCBI Taxonomy" id="2026194"/>
    <lineage>
        <taxon>Bacteria</taxon>
        <taxon>Bacillati</taxon>
        <taxon>Bacillota</taxon>
        <taxon>Bacilli</taxon>
        <taxon>Bacillales</taxon>
        <taxon>Bacillaceae</taxon>
        <taxon>Bacillus</taxon>
        <taxon>Bacillus cereus group</taxon>
    </lineage>
</organism>
<evidence type="ECO:0000259" key="9">
    <source>
        <dbReference type="PROSITE" id="PS51192"/>
    </source>
</evidence>
<gene>
    <name evidence="11" type="ORF">BAU28_07515</name>
</gene>
<dbReference type="GO" id="GO:0006310">
    <property type="term" value="P:DNA recombination"/>
    <property type="evidence" value="ECO:0007669"/>
    <property type="project" value="InterPro"/>
</dbReference>
<dbReference type="PROSITE" id="PS00690">
    <property type="entry name" value="DEAH_ATP_HELICASE"/>
    <property type="match status" value="1"/>
</dbReference>
<keyword evidence="3" id="KW-0347">Helicase</keyword>
<dbReference type="GO" id="GO:0043590">
    <property type="term" value="C:bacterial nucleoid"/>
    <property type="evidence" value="ECO:0007669"/>
    <property type="project" value="TreeGrafter"/>
</dbReference>
<dbReference type="PANTHER" id="PTHR13710:SF84">
    <property type="entry name" value="ATP-DEPENDENT DNA HELICASE RECS-RELATED"/>
    <property type="match status" value="1"/>
</dbReference>
<feature type="domain" description="Rhodanese" evidence="8">
    <location>
        <begin position="231"/>
        <end position="266"/>
    </location>
</feature>
<dbReference type="GO" id="GO:0009378">
    <property type="term" value="F:four-way junction helicase activity"/>
    <property type="evidence" value="ECO:0007669"/>
    <property type="project" value="TreeGrafter"/>
</dbReference>
<evidence type="ECO:0000313" key="12">
    <source>
        <dbReference type="Proteomes" id="UP000182788"/>
    </source>
</evidence>
<evidence type="ECO:0000256" key="2">
    <source>
        <dbReference type="ARBA" id="ARBA00022801"/>
    </source>
</evidence>
<dbReference type="GeneID" id="87595070"/>
<keyword evidence="2" id="KW-0378">Hydrolase</keyword>
<evidence type="ECO:0000256" key="1">
    <source>
        <dbReference type="ARBA" id="ARBA00022741"/>
    </source>
</evidence>
<dbReference type="GO" id="GO:0043138">
    <property type="term" value="F:3'-5' DNA helicase activity"/>
    <property type="evidence" value="ECO:0007669"/>
    <property type="project" value="TreeGrafter"/>
</dbReference>
<dbReference type="EMBL" id="MAOI01000134">
    <property type="protein sequence ID" value="OJD72807.1"/>
    <property type="molecule type" value="Genomic_DNA"/>
</dbReference>
<dbReference type="InterPro" id="IPR001763">
    <property type="entry name" value="Rhodanese-like_dom"/>
</dbReference>
<evidence type="ECO:0000313" key="11">
    <source>
        <dbReference type="EMBL" id="OJD72807.1"/>
    </source>
</evidence>
<dbReference type="InterPro" id="IPR032284">
    <property type="entry name" value="RecQ_Zn-bd"/>
</dbReference>
<dbReference type="GO" id="GO:0005524">
    <property type="term" value="F:ATP binding"/>
    <property type="evidence" value="ECO:0007669"/>
    <property type="project" value="UniProtKB-KW"/>
</dbReference>
<name>A0A1J9V8Q8_9BACI</name>
<dbReference type="Pfam" id="PF00271">
    <property type="entry name" value="Helicase_C"/>
    <property type="match status" value="1"/>
</dbReference>
<dbReference type="InterPro" id="IPR014001">
    <property type="entry name" value="Helicase_ATP-bd"/>
</dbReference>
<evidence type="ECO:0000259" key="10">
    <source>
        <dbReference type="PROSITE" id="PS51194"/>
    </source>
</evidence>
<dbReference type="Gene3D" id="3.40.50.300">
    <property type="entry name" value="P-loop containing nucleotide triphosphate hydrolases"/>
    <property type="match status" value="2"/>
</dbReference>
<dbReference type="SUPFAM" id="SSF52540">
    <property type="entry name" value="P-loop containing nucleoside triphosphate hydrolases"/>
    <property type="match status" value="1"/>
</dbReference>
<dbReference type="InterPro" id="IPR027417">
    <property type="entry name" value="P-loop_NTPase"/>
</dbReference>
<sequence>MKLEEYLYKWFGYSEFRPGQKEVITDLLEGKDVIAMLPTGRGKSMCYQLPGLMQEGTVLVVSPLLSLMEDQVMQLKHVVKNRVIAFNSFRTLSEKREAMKKLAFYKFIFVSPEMLQSELLIRELKGVHISLFVVDEAHCISQWGYDFRTDYKKLDQVIESIGSPAVLALTATATKDVLRDIAESLSLKNVAEHVYSIDRPNIAMEVQFVETIEEKKEALFEHVMYLQGPGIVYCSSRAWTERLTEYLRGKGVTGVAFYHGGMEHEERMLIQQQFMNDQLQLVICTSAFGMGVNKSNTRYIIHFHYPTNVASYLQEIGRAGRDGDPSIAILLCSPMDHDLPISIIEDELPSKSQIQFLFSLLQERMFQMKALPIEDVEGICYDAAGFSEQYWRFIRYHLEHLGIIQQRNLMLESLSDEIMYRLIAEVEVRLRNKYSQLENMKSWIQVQGCRREYLLQQFGYRKDQELKNCCDYCGITKTDYKKRRAQQSIFDYNWETELQKLFGLEKMEEL</sequence>
<keyword evidence="1" id="KW-0547">Nucleotide-binding</keyword>
<keyword evidence="5" id="KW-0238">DNA-binding</keyword>
<evidence type="ECO:0000256" key="3">
    <source>
        <dbReference type="ARBA" id="ARBA00022806"/>
    </source>
</evidence>
<dbReference type="Pfam" id="PF00270">
    <property type="entry name" value="DEAD"/>
    <property type="match status" value="1"/>
</dbReference>
<dbReference type="PROSITE" id="PS51194">
    <property type="entry name" value="HELICASE_CTER"/>
    <property type="match status" value="1"/>
</dbReference>
<dbReference type="Pfam" id="PF16124">
    <property type="entry name" value="RecQ_Zn_bind"/>
    <property type="match status" value="1"/>
</dbReference>
<evidence type="ECO:0000256" key="7">
    <source>
        <dbReference type="ARBA" id="ARBA00044550"/>
    </source>
</evidence>